<keyword evidence="2" id="KW-0645">Protease</keyword>
<accession>A0A8J8CCD6</accession>
<gene>
    <name evidence="7" type="ORF">KIY12_00930</name>
</gene>
<dbReference type="InterPro" id="IPR011650">
    <property type="entry name" value="Peptidase_M20_dimer"/>
</dbReference>
<dbReference type="CDD" id="cd03886">
    <property type="entry name" value="M20_Acy1"/>
    <property type="match status" value="1"/>
</dbReference>
<dbReference type="SUPFAM" id="SSF55031">
    <property type="entry name" value="Bacterial exopeptidase dimerisation domain"/>
    <property type="match status" value="1"/>
</dbReference>
<dbReference type="InterPro" id="IPR036264">
    <property type="entry name" value="Bact_exopeptidase_dim_dom"/>
</dbReference>
<keyword evidence="2" id="KW-0121">Carboxypeptidase</keyword>
<sequence>MEKENLRELERQVLAIVPECIELRRKLHSHPELSLNEHGTASEISMFLRKHGLSAGSYDFPSVVCDIGSKPRMAIRADMDALPVDEASGEAFASEVRGVMHACGHDAHSSILAGAGIVLNQRGKADVRLLFQPAEEVGKGAKMMIGAGALDGVERVFGLHVWPSLDTGTVAILDGPAMSAPDEFSITVKGKGGHGAYPHLTPDTILASSSIITQFNWLVSRRVDPLSSAVISFGELRGGNAHNVIPAEVQMKGTMRTFDADVKRRLVKGMTDICDSTGRTFGLDVKIDWINSGPAVINDAEFAGKCRTVADTFMKSVPCNPTMGSEDFAYYLQKAKGAFAFLGTGKDEATRASKHSSKFRLDEEAIYYGIMLEVLVAEEFA</sequence>
<keyword evidence="5" id="KW-0464">Manganese</keyword>
<dbReference type="Pfam" id="PF07687">
    <property type="entry name" value="M20_dimer"/>
    <property type="match status" value="1"/>
</dbReference>
<feature type="domain" description="Peptidase M20 dimerisation" evidence="6">
    <location>
        <begin position="184"/>
        <end position="277"/>
    </location>
</feature>
<feature type="binding site" evidence="5">
    <location>
        <position position="103"/>
    </location>
    <ligand>
        <name>Mn(2+)</name>
        <dbReference type="ChEBI" id="CHEBI:29035"/>
        <label>2</label>
    </ligand>
</feature>
<protein>
    <submittedName>
        <fullName evidence="7">Amidohydrolase</fullName>
    </submittedName>
</protein>
<dbReference type="GO" id="GO:0046872">
    <property type="term" value="F:metal ion binding"/>
    <property type="evidence" value="ECO:0007669"/>
    <property type="project" value="UniProtKB-KW"/>
</dbReference>
<dbReference type="Gene3D" id="3.30.70.360">
    <property type="match status" value="1"/>
</dbReference>
<name>A0A8J8CCD6_9ARCH</name>
<dbReference type="EMBL" id="JAHEAC010000003">
    <property type="protein sequence ID" value="MBX8643285.1"/>
    <property type="molecule type" value="Genomic_DNA"/>
</dbReference>
<feature type="binding site" evidence="5">
    <location>
        <position position="160"/>
    </location>
    <ligand>
        <name>Mn(2+)</name>
        <dbReference type="ChEBI" id="CHEBI:29035"/>
        <label>2</label>
    </ligand>
</feature>
<comment type="caution">
    <text evidence="7">The sequence shown here is derived from an EMBL/GenBank/DDBJ whole genome shotgun (WGS) entry which is preliminary data.</text>
</comment>
<dbReference type="FunFam" id="3.30.70.360:FF:000014">
    <property type="entry name" value="N-acyl-L-amino acid amidohydrolase"/>
    <property type="match status" value="1"/>
</dbReference>
<comment type="cofactor">
    <cofactor evidence="5">
        <name>Mn(2+)</name>
        <dbReference type="ChEBI" id="CHEBI:29035"/>
    </cofactor>
    <text evidence="5">The Mn(2+) ion enhances activity.</text>
</comment>
<evidence type="ECO:0000256" key="5">
    <source>
        <dbReference type="PIRSR" id="PIRSR005962-1"/>
    </source>
</evidence>
<comment type="similarity">
    <text evidence="1">Belongs to the peptidase M20 family.</text>
</comment>
<evidence type="ECO:0000313" key="7">
    <source>
        <dbReference type="EMBL" id="MBX8643285.1"/>
    </source>
</evidence>
<dbReference type="PANTHER" id="PTHR11014:SF63">
    <property type="entry name" value="METALLOPEPTIDASE, PUTATIVE (AFU_ORTHOLOGUE AFUA_6G09600)-RELATED"/>
    <property type="match status" value="1"/>
</dbReference>
<dbReference type="AlphaFoldDB" id="A0A8J8CCD6"/>
<dbReference type="InterPro" id="IPR017439">
    <property type="entry name" value="Amidohydrolase"/>
</dbReference>
<evidence type="ECO:0000256" key="4">
    <source>
        <dbReference type="ARBA" id="ARBA00056511"/>
    </source>
</evidence>
<proteinExistence type="inferred from homology"/>
<dbReference type="SUPFAM" id="SSF53187">
    <property type="entry name" value="Zn-dependent exopeptidases"/>
    <property type="match status" value="1"/>
</dbReference>
<evidence type="ECO:0000313" key="8">
    <source>
        <dbReference type="Proteomes" id="UP000750197"/>
    </source>
</evidence>
<keyword evidence="5" id="KW-0479">Metal-binding</keyword>
<dbReference type="Gene3D" id="3.40.630.10">
    <property type="entry name" value="Zn peptidases"/>
    <property type="match status" value="1"/>
</dbReference>
<dbReference type="GO" id="GO:0004180">
    <property type="term" value="F:carboxypeptidase activity"/>
    <property type="evidence" value="ECO:0007669"/>
    <property type="project" value="UniProtKB-KW"/>
</dbReference>
<dbReference type="Proteomes" id="UP000750197">
    <property type="component" value="Unassembled WGS sequence"/>
</dbReference>
<evidence type="ECO:0000256" key="2">
    <source>
        <dbReference type="ARBA" id="ARBA00022645"/>
    </source>
</evidence>
<evidence type="ECO:0000259" key="6">
    <source>
        <dbReference type="Pfam" id="PF07687"/>
    </source>
</evidence>
<evidence type="ECO:0000256" key="3">
    <source>
        <dbReference type="ARBA" id="ARBA00022801"/>
    </source>
</evidence>
<feature type="binding site" evidence="5">
    <location>
        <position position="105"/>
    </location>
    <ligand>
        <name>Mn(2+)</name>
        <dbReference type="ChEBI" id="CHEBI:29035"/>
        <label>2</label>
    </ligand>
</feature>
<reference evidence="7" key="1">
    <citation type="submission" date="2021-05" db="EMBL/GenBank/DDBJ databases">
        <title>Genomic insights into ecological role and evolution of a novel Thermoplasmata order Candidatus Sysuiplasmatales.</title>
        <authorList>
            <person name="Yuan Y."/>
        </authorList>
    </citation>
    <scope>NUCLEOTIDE SEQUENCE</scope>
    <source>
        <strain evidence="7">TUT19-bin139</strain>
    </source>
</reference>
<dbReference type="PIRSF" id="PIRSF005962">
    <property type="entry name" value="Pept_M20D_amidohydro"/>
    <property type="match status" value="1"/>
</dbReference>
<feature type="binding site" evidence="5">
    <location>
        <position position="136"/>
    </location>
    <ligand>
        <name>Mn(2+)</name>
        <dbReference type="ChEBI" id="CHEBI:29035"/>
        <label>2</label>
    </ligand>
</feature>
<dbReference type="InterPro" id="IPR002933">
    <property type="entry name" value="Peptidase_M20"/>
</dbReference>
<feature type="binding site" evidence="5">
    <location>
        <position position="355"/>
    </location>
    <ligand>
        <name>Mn(2+)</name>
        <dbReference type="ChEBI" id="CHEBI:29035"/>
        <label>2</label>
    </ligand>
</feature>
<organism evidence="7 8">
    <name type="scientific">Candidatus Sysuiplasma superficiale</name>
    <dbReference type="NCBI Taxonomy" id="2823368"/>
    <lineage>
        <taxon>Archaea</taxon>
        <taxon>Methanobacteriati</taxon>
        <taxon>Thermoplasmatota</taxon>
        <taxon>Thermoplasmata</taxon>
        <taxon>Candidatus Sysuiplasmatales</taxon>
        <taxon>Candidatus Sysuiplasmataceae</taxon>
        <taxon>Candidatus Sysuiplasma</taxon>
    </lineage>
</organism>
<comment type="function">
    <text evidence="4">Can release basic, acidic, aromatic, and, to a lesser extent, aliphatic amino acids.</text>
</comment>
<dbReference type="PANTHER" id="PTHR11014">
    <property type="entry name" value="PEPTIDASE M20 FAMILY MEMBER"/>
    <property type="match status" value="1"/>
</dbReference>
<dbReference type="Pfam" id="PF01546">
    <property type="entry name" value="Peptidase_M20"/>
    <property type="match status" value="1"/>
</dbReference>
<keyword evidence="3" id="KW-0378">Hydrolase</keyword>
<evidence type="ECO:0000256" key="1">
    <source>
        <dbReference type="ARBA" id="ARBA00006153"/>
    </source>
</evidence>
<dbReference type="NCBIfam" id="TIGR01891">
    <property type="entry name" value="amidohydrolases"/>
    <property type="match status" value="1"/>
</dbReference>